<proteinExistence type="predicted"/>
<name>A0A7J6RJ54_PEROL</name>
<dbReference type="Proteomes" id="UP000574390">
    <property type="component" value="Unassembled WGS sequence"/>
</dbReference>
<accession>A0A7J6RJ54</accession>
<gene>
    <name evidence="1" type="ORF">FOZ62_018061</name>
</gene>
<dbReference type="EMBL" id="JABANM010021686">
    <property type="protein sequence ID" value="KAF4720814.1"/>
    <property type="molecule type" value="Genomic_DNA"/>
</dbReference>
<reference evidence="1 2" key="1">
    <citation type="submission" date="2020-04" db="EMBL/GenBank/DDBJ databases">
        <title>Perkinsus olseni comparative genomics.</title>
        <authorList>
            <person name="Bogema D.R."/>
        </authorList>
    </citation>
    <scope>NUCLEOTIDE SEQUENCE [LARGE SCALE GENOMIC DNA]</scope>
    <source>
        <strain evidence="1">ATCC PRA-205</strain>
    </source>
</reference>
<comment type="caution">
    <text evidence="1">The sequence shown here is derived from an EMBL/GenBank/DDBJ whole genome shotgun (WGS) entry which is preliminary data.</text>
</comment>
<protein>
    <recommendedName>
        <fullName evidence="3">Retrotransposon gag domain-containing protein</fullName>
    </recommendedName>
</protein>
<feature type="non-terminal residue" evidence="1">
    <location>
        <position position="1"/>
    </location>
</feature>
<evidence type="ECO:0000313" key="1">
    <source>
        <dbReference type="EMBL" id="KAF4720814.1"/>
    </source>
</evidence>
<sequence>SCGLEKFDGTNDNYVVFRDQARSVLRSSPFLSGNAQLELIFQLLKGGPLLYARRESAAVGLYELPPGVAIERLVAILDSRYDTPQARRGALRVWESLRQTPSETVRQYTARFEEARGLYEDREGKAIADEVLTVKFSNGLTSTAGIAARSIADPMVDRSFEEYVRTVNAYALTFESEAKQVFSKDQASATARSSPTTRTQLMFGDLSEAQ</sequence>
<evidence type="ECO:0000313" key="2">
    <source>
        <dbReference type="Proteomes" id="UP000574390"/>
    </source>
</evidence>
<evidence type="ECO:0008006" key="3">
    <source>
        <dbReference type="Google" id="ProtNLM"/>
    </source>
</evidence>
<feature type="non-terminal residue" evidence="1">
    <location>
        <position position="210"/>
    </location>
</feature>
<dbReference type="AlphaFoldDB" id="A0A7J6RJ54"/>
<organism evidence="1 2">
    <name type="scientific">Perkinsus olseni</name>
    <name type="common">Perkinsus atlanticus</name>
    <dbReference type="NCBI Taxonomy" id="32597"/>
    <lineage>
        <taxon>Eukaryota</taxon>
        <taxon>Sar</taxon>
        <taxon>Alveolata</taxon>
        <taxon>Perkinsozoa</taxon>
        <taxon>Perkinsea</taxon>
        <taxon>Perkinsida</taxon>
        <taxon>Perkinsidae</taxon>
        <taxon>Perkinsus</taxon>
    </lineage>
</organism>